<organism evidence="2 3">
    <name type="scientific">Pontibacter rugosus</name>
    <dbReference type="NCBI Taxonomy" id="1745966"/>
    <lineage>
        <taxon>Bacteria</taxon>
        <taxon>Pseudomonadati</taxon>
        <taxon>Bacteroidota</taxon>
        <taxon>Cytophagia</taxon>
        <taxon>Cytophagales</taxon>
        <taxon>Hymenobacteraceae</taxon>
        <taxon>Pontibacter</taxon>
    </lineage>
</organism>
<keyword evidence="1" id="KW-0732">Signal</keyword>
<feature type="signal peptide" evidence="1">
    <location>
        <begin position="1"/>
        <end position="24"/>
    </location>
</feature>
<evidence type="ECO:0000256" key="1">
    <source>
        <dbReference type="SAM" id="SignalP"/>
    </source>
</evidence>
<protein>
    <submittedName>
        <fullName evidence="2">Uncharacterized protein</fullName>
    </submittedName>
</protein>
<keyword evidence="3" id="KW-1185">Reference proteome</keyword>
<reference evidence="3" key="1">
    <citation type="journal article" date="2019" name="Int. J. Syst. Evol. Microbiol.">
        <title>The Global Catalogue of Microorganisms (GCM) 10K type strain sequencing project: providing services to taxonomists for standard genome sequencing and annotation.</title>
        <authorList>
            <consortium name="The Broad Institute Genomics Platform"/>
            <consortium name="The Broad Institute Genome Sequencing Center for Infectious Disease"/>
            <person name="Wu L."/>
            <person name="Ma J."/>
        </authorList>
    </citation>
    <scope>NUCLEOTIDE SEQUENCE [LARGE SCALE GENOMIC DNA]</scope>
    <source>
        <strain evidence="3">JCM 31319</strain>
    </source>
</reference>
<evidence type="ECO:0000313" key="3">
    <source>
        <dbReference type="Proteomes" id="UP001597094"/>
    </source>
</evidence>
<gene>
    <name evidence="2" type="ORF">ACFQ2O_09075</name>
</gene>
<dbReference type="PROSITE" id="PS51257">
    <property type="entry name" value="PROKAR_LIPOPROTEIN"/>
    <property type="match status" value="1"/>
</dbReference>
<name>A0ABW3SPV1_9BACT</name>
<proteinExistence type="predicted"/>
<comment type="caution">
    <text evidence="2">The sequence shown here is derived from an EMBL/GenBank/DDBJ whole genome shotgun (WGS) entry which is preliminary data.</text>
</comment>
<evidence type="ECO:0000313" key="2">
    <source>
        <dbReference type="EMBL" id="MFD1186355.1"/>
    </source>
</evidence>
<feature type="chain" id="PRO_5046165228" evidence="1">
    <location>
        <begin position="25"/>
        <end position="205"/>
    </location>
</feature>
<dbReference type="RefSeq" id="WP_377526035.1">
    <property type="nucleotide sequence ID" value="NZ_JBHTLD010000064.1"/>
</dbReference>
<dbReference type="Proteomes" id="UP001597094">
    <property type="component" value="Unassembled WGS sequence"/>
</dbReference>
<accession>A0ABW3SPV1</accession>
<dbReference type="EMBL" id="JBHTLD010000064">
    <property type="protein sequence ID" value="MFD1186355.1"/>
    <property type="molecule type" value="Genomic_DNA"/>
</dbReference>
<sequence>MYILSRVRVIAALGLLCCALTSCETITEVTPKADATVAQTQSLGETIYTISKGSHYSDNNGYKKLSTSSLKFEATFDSTAVYKTIAANNQGDINKLYGLSDCNTSHHTNSARFGWRWYNNRLEILAYTYLNKKWQYKLLDAVPIGKPAVCEIKMEDSQYRFIMNGKEVVMPRACSGAGAGYQLYPYFGGDEVAPHAITIKIKEIQ</sequence>